<feature type="chain" id="PRO_5036400783" evidence="1">
    <location>
        <begin position="18"/>
        <end position="272"/>
    </location>
</feature>
<comment type="caution">
    <text evidence="2">The sequence shown here is derived from an EMBL/GenBank/DDBJ whole genome shotgun (WGS) entry which is preliminary data.</text>
</comment>
<sequence>MLSVITLSSLFLILSLALDDGYYCGLYGEQIIGPITVYACMAVGYNTNGKGKVEFNYKFFDWVNTAVTSDVVFDGDKMILKRDGKEEGPELFPYFDVKVNFKTSSDRSDMVIVEFKDGSTPSVNLTKQGCTVPPGVRASCGVSGGRRLERDRPRGGVYTGEAYLSPGYSPNRTRTNYDKMTFRVDYRNPPPYAELYFYDLDTFRWDATGTTLIIGEVDNYGEQPLTIRGRYLETSKSVIEVKGTFRYDSFADLIYYFPPHSDVPYITGHYVE</sequence>
<name>A0A7J6U3Y4_PEROL</name>
<dbReference type="AlphaFoldDB" id="A0A7J6U3Y4"/>
<evidence type="ECO:0000313" key="4">
    <source>
        <dbReference type="Proteomes" id="UP000553632"/>
    </source>
</evidence>
<gene>
    <name evidence="2" type="ORF">FOZ62_009395</name>
    <name evidence="3" type="ORF">FOZ63_009284</name>
</gene>
<evidence type="ECO:0000313" key="2">
    <source>
        <dbReference type="EMBL" id="KAF4751530.1"/>
    </source>
</evidence>
<protein>
    <submittedName>
        <fullName evidence="2">Uncharacterized protein</fullName>
    </submittedName>
</protein>
<feature type="signal peptide" evidence="1">
    <location>
        <begin position="1"/>
        <end position="17"/>
    </location>
</feature>
<reference evidence="4 5" key="1">
    <citation type="submission" date="2020-04" db="EMBL/GenBank/DDBJ databases">
        <title>Perkinsus olseni comparative genomics.</title>
        <authorList>
            <person name="Bogema D.R."/>
        </authorList>
    </citation>
    <scope>NUCLEOTIDE SEQUENCE [LARGE SCALE GENOMIC DNA]</scope>
    <source>
        <strain evidence="2">ATCC PRA-205</strain>
        <strain evidence="3 4">ATCC PRA-207</strain>
    </source>
</reference>
<accession>A0A7J6U3Y4</accession>
<dbReference type="EMBL" id="JABANO010002107">
    <property type="protein sequence ID" value="KAF4757895.1"/>
    <property type="molecule type" value="Genomic_DNA"/>
</dbReference>
<proteinExistence type="predicted"/>
<keyword evidence="1" id="KW-0732">Signal</keyword>
<dbReference type="Proteomes" id="UP000574390">
    <property type="component" value="Unassembled WGS sequence"/>
</dbReference>
<evidence type="ECO:0000313" key="5">
    <source>
        <dbReference type="Proteomes" id="UP000574390"/>
    </source>
</evidence>
<dbReference type="EMBL" id="JABANM010003057">
    <property type="protein sequence ID" value="KAF4751530.1"/>
    <property type="molecule type" value="Genomic_DNA"/>
</dbReference>
<evidence type="ECO:0000256" key="1">
    <source>
        <dbReference type="SAM" id="SignalP"/>
    </source>
</evidence>
<keyword evidence="4" id="KW-1185">Reference proteome</keyword>
<dbReference type="Proteomes" id="UP000553632">
    <property type="component" value="Unassembled WGS sequence"/>
</dbReference>
<organism evidence="2 5">
    <name type="scientific">Perkinsus olseni</name>
    <name type="common">Perkinsus atlanticus</name>
    <dbReference type="NCBI Taxonomy" id="32597"/>
    <lineage>
        <taxon>Eukaryota</taxon>
        <taxon>Sar</taxon>
        <taxon>Alveolata</taxon>
        <taxon>Perkinsozoa</taxon>
        <taxon>Perkinsea</taxon>
        <taxon>Perkinsida</taxon>
        <taxon>Perkinsidae</taxon>
        <taxon>Perkinsus</taxon>
    </lineage>
</organism>
<evidence type="ECO:0000313" key="3">
    <source>
        <dbReference type="EMBL" id="KAF4757895.1"/>
    </source>
</evidence>